<feature type="non-terminal residue" evidence="1">
    <location>
        <position position="37"/>
    </location>
</feature>
<keyword evidence="2" id="KW-1185">Reference proteome</keyword>
<name>A0A392REN3_9FABA</name>
<reference evidence="1 2" key="1">
    <citation type="journal article" date="2018" name="Front. Plant Sci.">
        <title>Red Clover (Trifolium pratense) and Zigzag Clover (T. medium) - A Picture of Genomic Similarities and Differences.</title>
        <authorList>
            <person name="Dluhosova J."/>
            <person name="Istvanek J."/>
            <person name="Nedelnik J."/>
            <person name="Repkova J."/>
        </authorList>
    </citation>
    <scope>NUCLEOTIDE SEQUENCE [LARGE SCALE GENOMIC DNA]</scope>
    <source>
        <strain evidence="2">cv. 10/8</strain>
        <tissue evidence="1">Leaf</tissue>
    </source>
</reference>
<dbReference type="EMBL" id="LXQA010215200">
    <property type="protein sequence ID" value="MCI34592.1"/>
    <property type="molecule type" value="Genomic_DNA"/>
</dbReference>
<proteinExistence type="predicted"/>
<sequence>MTVVEACVGGKKIIPPYDKSQLSPILHSLLIEGVAQN</sequence>
<protein>
    <submittedName>
        <fullName evidence="1">Calcium-transporting ATPase plasma membrane-type-like</fullName>
    </submittedName>
</protein>
<comment type="caution">
    <text evidence="1">The sequence shown here is derived from an EMBL/GenBank/DDBJ whole genome shotgun (WGS) entry which is preliminary data.</text>
</comment>
<accession>A0A392REN3</accession>
<dbReference type="Proteomes" id="UP000265520">
    <property type="component" value="Unassembled WGS sequence"/>
</dbReference>
<dbReference type="AlphaFoldDB" id="A0A392REN3"/>
<evidence type="ECO:0000313" key="2">
    <source>
        <dbReference type="Proteomes" id="UP000265520"/>
    </source>
</evidence>
<organism evidence="1 2">
    <name type="scientific">Trifolium medium</name>
    <dbReference type="NCBI Taxonomy" id="97028"/>
    <lineage>
        <taxon>Eukaryota</taxon>
        <taxon>Viridiplantae</taxon>
        <taxon>Streptophyta</taxon>
        <taxon>Embryophyta</taxon>
        <taxon>Tracheophyta</taxon>
        <taxon>Spermatophyta</taxon>
        <taxon>Magnoliopsida</taxon>
        <taxon>eudicotyledons</taxon>
        <taxon>Gunneridae</taxon>
        <taxon>Pentapetalae</taxon>
        <taxon>rosids</taxon>
        <taxon>fabids</taxon>
        <taxon>Fabales</taxon>
        <taxon>Fabaceae</taxon>
        <taxon>Papilionoideae</taxon>
        <taxon>50 kb inversion clade</taxon>
        <taxon>NPAAA clade</taxon>
        <taxon>Hologalegina</taxon>
        <taxon>IRL clade</taxon>
        <taxon>Trifolieae</taxon>
        <taxon>Trifolium</taxon>
    </lineage>
</organism>
<evidence type="ECO:0000313" key="1">
    <source>
        <dbReference type="EMBL" id="MCI34592.1"/>
    </source>
</evidence>